<dbReference type="AlphaFoldDB" id="A0A921IQI2"/>
<dbReference type="Proteomes" id="UP000746751">
    <property type="component" value="Unassembled WGS sequence"/>
</dbReference>
<feature type="transmembrane region" description="Helical" evidence="1">
    <location>
        <begin position="26"/>
        <end position="53"/>
    </location>
</feature>
<accession>A0A921IQI2</accession>
<keyword evidence="6" id="KW-1185">Reference proteome</keyword>
<evidence type="ECO:0000313" key="2">
    <source>
        <dbReference type="EMBL" id="HJG31790.1"/>
    </source>
</evidence>
<keyword evidence="1" id="KW-1133">Transmembrane helix</keyword>
<reference evidence="3" key="3">
    <citation type="submission" date="2023-06" db="EMBL/GenBank/DDBJ databases">
        <authorList>
            <person name="Zeman M."/>
            <person name="Kubasova T."/>
            <person name="Jahodarova E."/>
            <person name="Nykrynova M."/>
            <person name="Rychlik I."/>
        </authorList>
    </citation>
    <scope>NUCLEOTIDE SEQUENCE</scope>
    <source>
        <strain evidence="4">15_COKtk</strain>
        <strain evidence="3">176_SSukc20</strain>
    </source>
</reference>
<reference evidence="2" key="1">
    <citation type="journal article" date="2021" name="PeerJ">
        <title>Extensive microbial diversity within the chicken gut microbiome revealed by metagenomics and culture.</title>
        <authorList>
            <person name="Gilroy R."/>
            <person name="Ravi A."/>
            <person name="Getino M."/>
            <person name="Pursley I."/>
            <person name="Horton D.L."/>
            <person name="Alikhan N.F."/>
            <person name="Baker D."/>
            <person name="Gharbi K."/>
            <person name="Hall N."/>
            <person name="Watson M."/>
            <person name="Adriaenssens E.M."/>
            <person name="Foster-Nyarko E."/>
            <person name="Jarju S."/>
            <person name="Secka A."/>
            <person name="Antonio M."/>
            <person name="Oren A."/>
            <person name="Chaudhuri R.R."/>
            <person name="La Ragione R."/>
            <person name="Hildebrand F."/>
            <person name="Pallen M.J."/>
        </authorList>
    </citation>
    <scope>NUCLEOTIDE SEQUENCE</scope>
    <source>
        <strain evidence="2">ChiGjej2B2-7701</strain>
    </source>
</reference>
<gene>
    <name evidence="2" type="ORF">K8U80_10415</name>
    <name evidence="3" type="ORF">QVN30_07585</name>
    <name evidence="4" type="ORF">QVN40_08610</name>
</gene>
<reference evidence="4" key="4">
    <citation type="submission" date="2023-08" db="EMBL/GenBank/DDBJ databases">
        <title>Identification and characterization of horizontal gene transfer across gut microbiota members of farm animals based on homology search.</title>
        <authorList>
            <person name="Schwarzerova J."/>
            <person name="Nykrynova M."/>
            <person name="Jureckova K."/>
            <person name="Cejkova D."/>
            <person name="Rychlik I."/>
        </authorList>
    </citation>
    <scope>NUCLEOTIDE SEQUENCE</scope>
    <source>
        <strain evidence="4">15_COKtk</strain>
        <strain evidence="3">176_SSukc20</strain>
    </source>
</reference>
<evidence type="ECO:0008006" key="7">
    <source>
        <dbReference type="Google" id="ProtNLM"/>
    </source>
</evidence>
<protein>
    <recommendedName>
        <fullName evidence="7">DUF2975 domain-containing protein</fullName>
    </recommendedName>
</protein>
<evidence type="ECO:0000256" key="1">
    <source>
        <dbReference type="SAM" id="Phobius"/>
    </source>
</evidence>
<sequence length="179" mass="19439">MLRESFSDVRTADSMVPRWGISYRRIVVGALYGFCGVLAVGIGLNAAVIIDLIADLLGSGMPAQAVHYLIISGLIIAFDLLILAVFLSFVLTVGRRAEFFSAAQTTRLVMLGALNAGSAVVGLLMPRYSLQTNIGEWLRAPEVIPDLDLNSLMFSMMFFALAGVFEYARILQEDSDSIL</sequence>
<feature type="transmembrane region" description="Helical" evidence="1">
    <location>
        <begin position="65"/>
        <end position="87"/>
    </location>
</feature>
<reference evidence="2" key="2">
    <citation type="submission" date="2021-09" db="EMBL/GenBank/DDBJ databases">
        <authorList>
            <person name="Gilroy R."/>
        </authorList>
    </citation>
    <scope>NUCLEOTIDE SEQUENCE</scope>
    <source>
        <strain evidence="2">ChiGjej2B2-7701</strain>
    </source>
</reference>
<keyword evidence="1" id="KW-0812">Transmembrane</keyword>
<feature type="transmembrane region" description="Helical" evidence="1">
    <location>
        <begin position="149"/>
        <end position="168"/>
    </location>
</feature>
<dbReference type="EMBL" id="JAUEIQ010000007">
    <property type="protein sequence ID" value="MDN0064168.1"/>
    <property type="molecule type" value="Genomic_DNA"/>
</dbReference>
<dbReference type="EMBL" id="JAUEIR010000007">
    <property type="protein sequence ID" value="MDN0069754.1"/>
    <property type="molecule type" value="Genomic_DNA"/>
</dbReference>
<proteinExistence type="predicted"/>
<evidence type="ECO:0000313" key="3">
    <source>
        <dbReference type="EMBL" id="MDN0064168.1"/>
    </source>
</evidence>
<evidence type="ECO:0000313" key="6">
    <source>
        <dbReference type="Proteomes" id="UP001168435"/>
    </source>
</evidence>
<evidence type="ECO:0000313" key="4">
    <source>
        <dbReference type="EMBL" id="MDN0069754.1"/>
    </source>
</evidence>
<comment type="caution">
    <text evidence="2">The sequence shown here is derived from an EMBL/GenBank/DDBJ whole genome shotgun (WGS) entry which is preliminary data.</text>
</comment>
<evidence type="ECO:0000313" key="5">
    <source>
        <dbReference type="Proteomes" id="UP000746751"/>
    </source>
</evidence>
<dbReference type="Proteomes" id="UP001168435">
    <property type="component" value="Unassembled WGS sequence"/>
</dbReference>
<dbReference type="EMBL" id="DYVF01000060">
    <property type="protein sequence ID" value="HJG31790.1"/>
    <property type="molecule type" value="Genomic_DNA"/>
</dbReference>
<dbReference type="RefSeq" id="WP_066834638.1">
    <property type="nucleotide sequence ID" value="NZ_CABKVW010000015.1"/>
</dbReference>
<dbReference type="Proteomes" id="UP001168505">
    <property type="component" value="Unassembled WGS sequence"/>
</dbReference>
<name>A0A921IQI2_9ACTN</name>
<keyword evidence="1" id="KW-0472">Membrane</keyword>
<organism evidence="2 5">
    <name type="scientific">Collinsella ihumii</name>
    <dbReference type="NCBI Taxonomy" id="1720204"/>
    <lineage>
        <taxon>Bacteria</taxon>
        <taxon>Bacillati</taxon>
        <taxon>Actinomycetota</taxon>
        <taxon>Coriobacteriia</taxon>
        <taxon>Coriobacteriales</taxon>
        <taxon>Coriobacteriaceae</taxon>
        <taxon>Collinsella</taxon>
    </lineage>
</organism>
<feature type="transmembrane region" description="Helical" evidence="1">
    <location>
        <begin position="108"/>
        <end position="129"/>
    </location>
</feature>